<organism evidence="2 3">
    <name type="scientific">Corynebacterium kutscheri</name>
    <dbReference type="NCBI Taxonomy" id="35755"/>
    <lineage>
        <taxon>Bacteria</taxon>
        <taxon>Bacillati</taxon>
        <taxon>Actinomycetota</taxon>
        <taxon>Actinomycetes</taxon>
        <taxon>Mycobacteriales</taxon>
        <taxon>Corynebacteriaceae</taxon>
        <taxon>Corynebacterium</taxon>
    </lineage>
</organism>
<dbReference type="HOGENOM" id="CLU_078469_1_0_11"/>
<proteinExistence type="predicted"/>
<dbReference type="AlphaFoldDB" id="A0A0F6TDZ8"/>
<dbReference type="RefSeq" id="WP_052735912.1">
    <property type="nucleotide sequence ID" value="NZ_CP011312.1"/>
</dbReference>
<keyword evidence="3" id="KW-1185">Reference proteome</keyword>
<sequence length="236" mass="26715">MSDSDHIPRPATDFFVESFNLSTQKRHVLDVITNHPSGITAAEVAKKMGIHINTARGHLEELSHLKAIDATPLPANRRGRPTLLFKPRILNNRMLAAELINLIQLLIKEIEDTNSEEAVTIAQRVGVNWAKQLRINGFEPAPEEIIDQIDELFRRLGFLPDTHDRMLDVSSCPSSDDKNNPSSFICYIHRGMLQEFFHDVSLEFALPSYHGDNTCQMLEDPASKEDCEDDEETVKE</sequence>
<dbReference type="Gene3D" id="1.10.10.10">
    <property type="entry name" value="Winged helix-like DNA-binding domain superfamily/Winged helix DNA-binding domain"/>
    <property type="match status" value="1"/>
</dbReference>
<protein>
    <submittedName>
        <fullName evidence="2">Putative transcriptional regulator</fullName>
    </submittedName>
</protein>
<dbReference type="SUPFAM" id="SSF46785">
    <property type="entry name" value="Winged helix' DNA-binding domain"/>
    <property type="match status" value="1"/>
</dbReference>
<feature type="region of interest" description="Disordered" evidence="1">
    <location>
        <begin position="217"/>
        <end position="236"/>
    </location>
</feature>
<reference evidence="2 3" key="1">
    <citation type="journal article" date="2015" name="Genome Announc.">
        <title>Complete Genome Sequence of Corynebacterium kutscheri DSM 20755, a Corynebacterial Type Strain with Remarkably Low G+C Content of Chromosomal DNA.</title>
        <authorList>
            <person name="Ruckert C."/>
            <person name="Albersmeier A."/>
            <person name="Winkler A."/>
            <person name="Tauch A."/>
        </authorList>
    </citation>
    <scope>NUCLEOTIDE SEQUENCE [LARGE SCALE GENOMIC DNA]</scope>
    <source>
        <strain evidence="2 3">DSM 20755</strain>
    </source>
</reference>
<accession>A0A0F6TDZ8</accession>
<gene>
    <name evidence="2" type="ORF">UL82_07445</name>
</gene>
<dbReference type="EMBL" id="CP011312">
    <property type="protein sequence ID" value="AKE41651.1"/>
    <property type="molecule type" value="Genomic_DNA"/>
</dbReference>
<evidence type="ECO:0000313" key="3">
    <source>
        <dbReference type="Proteomes" id="UP000033457"/>
    </source>
</evidence>
<dbReference type="Proteomes" id="UP000033457">
    <property type="component" value="Chromosome"/>
</dbReference>
<dbReference type="KEGG" id="cku:UL82_07445"/>
<evidence type="ECO:0000313" key="2">
    <source>
        <dbReference type="EMBL" id="AKE41651.1"/>
    </source>
</evidence>
<dbReference type="OrthoDB" id="3399802at2"/>
<evidence type="ECO:0000256" key="1">
    <source>
        <dbReference type="SAM" id="MobiDB-lite"/>
    </source>
</evidence>
<dbReference type="InterPro" id="IPR036388">
    <property type="entry name" value="WH-like_DNA-bd_sf"/>
</dbReference>
<dbReference type="InterPro" id="IPR036390">
    <property type="entry name" value="WH_DNA-bd_sf"/>
</dbReference>
<dbReference type="STRING" id="35755.UL82_07445"/>
<feature type="compositionally biased region" description="Acidic residues" evidence="1">
    <location>
        <begin position="226"/>
        <end position="236"/>
    </location>
</feature>
<name>A0A0F6TDZ8_9CORY</name>